<dbReference type="SUPFAM" id="SSF52402">
    <property type="entry name" value="Adenine nucleotide alpha hydrolases-like"/>
    <property type="match status" value="2"/>
</dbReference>
<protein>
    <submittedName>
        <fullName evidence="6">Universal stress protein</fullName>
    </submittedName>
</protein>
<dbReference type="PANTHER" id="PTHR47892:SF1">
    <property type="entry name" value="UNIVERSAL STRESS PROTEIN E"/>
    <property type="match status" value="1"/>
</dbReference>
<evidence type="ECO:0000313" key="6">
    <source>
        <dbReference type="EMBL" id="WOH37040.1"/>
    </source>
</evidence>
<feature type="domain" description="UspA" evidence="5">
    <location>
        <begin position="163"/>
        <end position="282"/>
    </location>
</feature>
<accession>A0ABZ0GN89</accession>
<reference evidence="6 7" key="1">
    <citation type="submission" date="2023-09" db="EMBL/GenBank/DDBJ databases">
        <authorList>
            <person name="Qi X."/>
        </authorList>
    </citation>
    <scope>NUCLEOTIDE SEQUENCE [LARGE SCALE GENOMIC DNA]</scope>
    <source>
        <strain evidence="6 7">S1-1</strain>
    </source>
</reference>
<comment type="function">
    <text evidence="4">Required for resistance to DNA-damaging agents.</text>
</comment>
<proteinExistence type="inferred from homology"/>
<evidence type="ECO:0000256" key="3">
    <source>
        <dbReference type="ARBA" id="ARBA00022490"/>
    </source>
</evidence>
<dbReference type="PRINTS" id="PR01438">
    <property type="entry name" value="UNVRSLSTRESS"/>
</dbReference>
<organism evidence="6 7">
    <name type="scientific">Thalassotalea fonticola</name>
    <dbReference type="NCBI Taxonomy" id="3065649"/>
    <lineage>
        <taxon>Bacteria</taxon>
        <taxon>Pseudomonadati</taxon>
        <taxon>Pseudomonadota</taxon>
        <taxon>Gammaproteobacteria</taxon>
        <taxon>Alteromonadales</taxon>
        <taxon>Colwelliaceae</taxon>
        <taxon>Thalassotalea</taxon>
    </lineage>
</organism>
<name>A0ABZ0GN89_9GAMM</name>
<evidence type="ECO:0000256" key="2">
    <source>
        <dbReference type="ARBA" id="ARBA00008791"/>
    </source>
</evidence>
<dbReference type="InterPro" id="IPR006015">
    <property type="entry name" value="Universal_stress_UspA"/>
</dbReference>
<dbReference type="RefSeq" id="WP_348395834.1">
    <property type="nucleotide sequence ID" value="NZ_CP136600.1"/>
</dbReference>
<gene>
    <name evidence="6" type="ORF">RI844_16975</name>
</gene>
<keyword evidence="3" id="KW-0963">Cytoplasm</keyword>
<dbReference type="PANTHER" id="PTHR47892">
    <property type="entry name" value="UNIVERSAL STRESS PROTEIN E"/>
    <property type="match status" value="1"/>
</dbReference>
<sequence>MSKLVLVIADIEDDDILSLEKARDITLPMRATVEIIKFIHPSNDSDITLEQHIEQAKQSLNSNIKSIFDGESKITSEVIISDNIADWVVNRCVQQPVDLVIKGGHRSESLFHTPSDWTLTRHLPCPILIASHVKWNSKTNILLALDLSTDEKTHQQLNSLILGWGKALSGVTHNQLHAMYSIPIAKPLLEFDVVNKHSVKQKKAPAATEKMQQLLADFDMSYVTNHITAGPPDRTIPHQANELNSDLVIIGCVGREGVSGFFLGNLAEKVMHHLRTDCLIIKPAQN</sequence>
<dbReference type="EMBL" id="CP136600">
    <property type="protein sequence ID" value="WOH37040.1"/>
    <property type="molecule type" value="Genomic_DNA"/>
</dbReference>
<dbReference type="Pfam" id="PF00582">
    <property type="entry name" value="Usp"/>
    <property type="match status" value="1"/>
</dbReference>
<evidence type="ECO:0000256" key="4">
    <source>
        <dbReference type="ARBA" id="ARBA00037131"/>
    </source>
</evidence>
<comment type="subcellular location">
    <subcellularLocation>
        <location evidence="1">Cytoplasm</location>
    </subcellularLocation>
</comment>
<evidence type="ECO:0000313" key="7">
    <source>
        <dbReference type="Proteomes" id="UP001301442"/>
    </source>
</evidence>
<keyword evidence="7" id="KW-1185">Reference proteome</keyword>
<comment type="similarity">
    <text evidence="2">Belongs to the universal stress protein A family.</text>
</comment>
<evidence type="ECO:0000256" key="1">
    <source>
        <dbReference type="ARBA" id="ARBA00004496"/>
    </source>
</evidence>
<dbReference type="Gene3D" id="3.40.50.12370">
    <property type="match status" value="1"/>
</dbReference>
<dbReference type="Proteomes" id="UP001301442">
    <property type="component" value="Chromosome"/>
</dbReference>
<evidence type="ECO:0000259" key="5">
    <source>
        <dbReference type="Pfam" id="PF00582"/>
    </source>
</evidence>
<dbReference type="InterPro" id="IPR006016">
    <property type="entry name" value="UspA"/>
</dbReference>